<protein>
    <submittedName>
        <fullName evidence="2">Uncharacterized protein</fullName>
    </submittedName>
</protein>
<dbReference type="Proteomes" id="UP001066276">
    <property type="component" value="Chromosome 6"/>
</dbReference>
<proteinExistence type="predicted"/>
<dbReference type="AlphaFoldDB" id="A0AAV7QRD7"/>
<accession>A0AAV7QRD7</accession>
<keyword evidence="3" id="KW-1185">Reference proteome</keyword>
<evidence type="ECO:0000313" key="3">
    <source>
        <dbReference type="Proteomes" id="UP001066276"/>
    </source>
</evidence>
<feature type="non-terminal residue" evidence="2">
    <location>
        <position position="52"/>
    </location>
</feature>
<evidence type="ECO:0000256" key="1">
    <source>
        <dbReference type="SAM" id="MobiDB-lite"/>
    </source>
</evidence>
<dbReference type="EMBL" id="JANPWB010000010">
    <property type="protein sequence ID" value="KAJ1141977.1"/>
    <property type="molecule type" value="Genomic_DNA"/>
</dbReference>
<sequence>FQGQEESNNEEGPGRAREQALTTSASAKGSAHPRSLLHSAICSSSNHRNWQK</sequence>
<feature type="non-terminal residue" evidence="2">
    <location>
        <position position="1"/>
    </location>
</feature>
<evidence type="ECO:0000313" key="2">
    <source>
        <dbReference type="EMBL" id="KAJ1141977.1"/>
    </source>
</evidence>
<feature type="region of interest" description="Disordered" evidence="1">
    <location>
        <begin position="1"/>
        <end position="52"/>
    </location>
</feature>
<name>A0AAV7QRD7_PLEWA</name>
<gene>
    <name evidence="2" type="ORF">NDU88_008305</name>
</gene>
<comment type="caution">
    <text evidence="2">The sequence shown here is derived from an EMBL/GenBank/DDBJ whole genome shotgun (WGS) entry which is preliminary data.</text>
</comment>
<organism evidence="2 3">
    <name type="scientific">Pleurodeles waltl</name>
    <name type="common">Iberian ribbed newt</name>
    <dbReference type="NCBI Taxonomy" id="8319"/>
    <lineage>
        <taxon>Eukaryota</taxon>
        <taxon>Metazoa</taxon>
        <taxon>Chordata</taxon>
        <taxon>Craniata</taxon>
        <taxon>Vertebrata</taxon>
        <taxon>Euteleostomi</taxon>
        <taxon>Amphibia</taxon>
        <taxon>Batrachia</taxon>
        <taxon>Caudata</taxon>
        <taxon>Salamandroidea</taxon>
        <taxon>Salamandridae</taxon>
        <taxon>Pleurodelinae</taxon>
        <taxon>Pleurodeles</taxon>
    </lineage>
</organism>
<feature type="compositionally biased region" description="Polar residues" evidence="1">
    <location>
        <begin position="41"/>
        <end position="52"/>
    </location>
</feature>
<reference evidence="2" key="1">
    <citation type="journal article" date="2022" name="bioRxiv">
        <title>Sequencing and chromosome-scale assembly of the giantPleurodeles waltlgenome.</title>
        <authorList>
            <person name="Brown T."/>
            <person name="Elewa A."/>
            <person name="Iarovenko S."/>
            <person name="Subramanian E."/>
            <person name="Araus A.J."/>
            <person name="Petzold A."/>
            <person name="Susuki M."/>
            <person name="Suzuki K.-i.T."/>
            <person name="Hayashi T."/>
            <person name="Toyoda A."/>
            <person name="Oliveira C."/>
            <person name="Osipova E."/>
            <person name="Leigh N.D."/>
            <person name="Simon A."/>
            <person name="Yun M.H."/>
        </authorList>
    </citation>
    <scope>NUCLEOTIDE SEQUENCE</scope>
    <source>
        <strain evidence="2">20211129_DDA</strain>
        <tissue evidence="2">Liver</tissue>
    </source>
</reference>